<dbReference type="EMBL" id="VMNI01000006">
    <property type="protein sequence ID" value="TVO78028.1"/>
    <property type="molecule type" value="Genomic_DNA"/>
</dbReference>
<evidence type="ECO:0000259" key="3">
    <source>
        <dbReference type="PROSITE" id="PS50820"/>
    </source>
</evidence>
<dbReference type="InterPro" id="IPR036609">
    <property type="entry name" value="LCCL_sf"/>
</dbReference>
<organism evidence="4 5">
    <name type="scientific">Denitromonas halophila</name>
    <dbReference type="NCBI Taxonomy" id="1629404"/>
    <lineage>
        <taxon>Bacteria</taxon>
        <taxon>Pseudomonadati</taxon>
        <taxon>Pseudomonadota</taxon>
        <taxon>Betaproteobacteria</taxon>
        <taxon>Rhodocyclales</taxon>
        <taxon>Zoogloeaceae</taxon>
        <taxon>Denitromonas</taxon>
    </lineage>
</organism>
<evidence type="ECO:0000256" key="1">
    <source>
        <dbReference type="SAM" id="MobiDB-lite"/>
    </source>
</evidence>
<dbReference type="Pfam" id="PF03815">
    <property type="entry name" value="LCCL"/>
    <property type="match status" value="3"/>
</dbReference>
<protein>
    <submittedName>
        <fullName evidence="4">TIR domain-containing protein</fullName>
    </submittedName>
</protein>
<dbReference type="PROSITE" id="PS50820">
    <property type="entry name" value="LCCL"/>
    <property type="match status" value="3"/>
</dbReference>
<dbReference type="Pfam" id="PF13676">
    <property type="entry name" value="TIR_2"/>
    <property type="match status" value="1"/>
</dbReference>
<feature type="compositionally biased region" description="Pro residues" evidence="1">
    <location>
        <begin position="134"/>
        <end position="150"/>
    </location>
</feature>
<evidence type="ECO:0000259" key="2">
    <source>
        <dbReference type="PROSITE" id="PS50104"/>
    </source>
</evidence>
<proteinExistence type="predicted"/>
<dbReference type="PROSITE" id="PS50104">
    <property type="entry name" value="TIR"/>
    <property type="match status" value="1"/>
</dbReference>
<dbReference type="Gene3D" id="2.170.130.20">
    <property type="entry name" value="LCCL-like domain"/>
    <property type="match status" value="3"/>
</dbReference>
<feature type="compositionally biased region" description="Low complexity" evidence="1">
    <location>
        <begin position="208"/>
        <end position="235"/>
    </location>
</feature>
<feature type="domain" description="TIR" evidence="2">
    <location>
        <begin position="1"/>
        <end position="128"/>
    </location>
</feature>
<feature type="region of interest" description="Disordered" evidence="1">
    <location>
        <begin position="132"/>
        <end position="154"/>
    </location>
</feature>
<dbReference type="InterPro" id="IPR051957">
    <property type="entry name" value="CRISP-LCCL_domain"/>
</dbReference>
<dbReference type="PANTHER" id="PTHR31331:SF1">
    <property type="entry name" value="CYSTEINE RICH SECRETORY PROTEIN LCCL DOMAIN CONTAINING 2"/>
    <property type="match status" value="1"/>
</dbReference>
<dbReference type="AlphaFoldDB" id="A0A557RSB9"/>
<feature type="domain" description="LCCL" evidence="3">
    <location>
        <begin position="265"/>
        <end position="325"/>
    </location>
</feature>
<name>A0A557RSB9_9RHOO</name>
<evidence type="ECO:0000313" key="5">
    <source>
        <dbReference type="Proteomes" id="UP000318349"/>
    </source>
</evidence>
<feature type="domain" description="LCCL" evidence="3">
    <location>
        <begin position="470"/>
        <end position="530"/>
    </location>
</feature>
<accession>A0A557RSB9</accession>
<feature type="region of interest" description="Disordered" evidence="1">
    <location>
        <begin position="183"/>
        <end position="235"/>
    </location>
</feature>
<gene>
    <name evidence="4" type="ORF">FHP89_05980</name>
</gene>
<dbReference type="InterPro" id="IPR004043">
    <property type="entry name" value="LCCL"/>
</dbReference>
<dbReference type="InterPro" id="IPR000157">
    <property type="entry name" value="TIR_dom"/>
</dbReference>
<dbReference type="Proteomes" id="UP000318349">
    <property type="component" value="Unassembled WGS sequence"/>
</dbReference>
<feature type="domain" description="LCCL" evidence="3">
    <location>
        <begin position="368"/>
        <end position="428"/>
    </location>
</feature>
<reference evidence="4 5" key="1">
    <citation type="submission" date="2019-07" db="EMBL/GenBank/DDBJ databases">
        <title>The pathways for chlorine oxyanion respiration interact through the shared metabolite chlorate.</title>
        <authorList>
            <person name="Barnum T.P."/>
            <person name="Cheng Y."/>
            <person name="Hill K.A."/>
            <person name="Lucas L.N."/>
            <person name="Carlson H.K."/>
            <person name="Coates J.D."/>
        </authorList>
    </citation>
    <scope>NUCLEOTIDE SEQUENCE [LARGE SCALE GENOMIC DNA]</scope>
    <source>
        <strain evidence="4 5">SFB-1</strain>
    </source>
</reference>
<sequence>MGKTAFISHASEDAARAMEVCIALEAQGVPCWIAPRDVTPGRDYASEILDGIADSAVFVVLLSAEANASGFVRREVERAVSKNKPVFPVRLEDVVPSKALELFISSAHWIDAWAAPREAHWQRLAEVIREEAGRPPPGPVHAPTSGGPPPVKKRGPPIVLAGVVAVALLGGLGWWLSRAPTPPTTAPLSAAKHDTPSADTPPVDEPAAHTPSTAAPAPKASAPSPAMAASASDAGPCPQRLSVNPALETPFACHCSAEATRDGTVWGTDSYTVDSTLCAAAVHAGVIGREGGTVTALREAGRDIYIGTARHGIASYDYGRNARSLRFAGAPAPTPGPEPCPQRLSINPDLPLPYTCHCTAGAIREGAVWGTDVYTRDSNLCGAAAHAGAVGREGGDVTARDAPGRDLYIGTSRHGIGSNDYGRYAHSIRFDSIAVATGPEPCPQRLSINPDLPTPFTCVCSAEAVRSGTVWGTDVYTGDSGLCSAAAHAGAVARSGGPITVYREAGRELYVGSQRNGISSGDYGHYASSLRFLIRTF</sequence>
<dbReference type="SUPFAM" id="SSF52200">
    <property type="entry name" value="Toll/Interleukin receptor TIR domain"/>
    <property type="match status" value="1"/>
</dbReference>
<evidence type="ECO:0000313" key="4">
    <source>
        <dbReference type="EMBL" id="TVO78028.1"/>
    </source>
</evidence>
<dbReference type="PANTHER" id="PTHR31331">
    <property type="entry name" value="LCCL DOMAIN PROTEIN (AFU_ORTHOLOGUE AFUA_5G08630)"/>
    <property type="match status" value="1"/>
</dbReference>
<dbReference type="SMART" id="SM00603">
    <property type="entry name" value="LCCL"/>
    <property type="match status" value="3"/>
</dbReference>
<dbReference type="SUPFAM" id="SSF69848">
    <property type="entry name" value="LCCL domain"/>
    <property type="match status" value="3"/>
</dbReference>
<dbReference type="Gene3D" id="3.40.50.10140">
    <property type="entry name" value="Toll/interleukin-1 receptor homology (TIR) domain"/>
    <property type="match status" value="1"/>
</dbReference>
<dbReference type="InterPro" id="IPR035897">
    <property type="entry name" value="Toll_tir_struct_dom_sf"/>
</dbReference>
<comment type="caution">
    <text evidence="4">The sequence shown here is derived from an EMBL/GenBank/DDBJ whole genome shotgun (WGS) entry which is preliminary data.</text>
</comment>
<dbReference type="GO" id="GO:0007165">
    <property type="term" value="P:signal transduction"/>
    <property type="evidence" value="ECO:0007669"/>
    <property type="project" value="InterPro"/>
</dbReference>